<evidence type="ECO:0000256" key="6">
    <source>
        <dbReference type="PROSITE-ProRule" id="PRU00068"/>
    </source>
</evidence>
<keyword evidence="4 10" id="KW-0472">Membrane</keyword>
<dbReference type="SMART" id="SM00608">
    <property type="entry name" value="ACR"/>
    <property type="match status" value="1"/>
</dbReference>
<feature type="region of interest" description="Disordered" evidence="9">
    <location>
        <begin position="1253"/>
        <end position="1414"/>
    </location>
</feature>
<dbReference type="InterPro" id="IPR001590">
    <property type="entry name" value="Peptidase_M12B"/>
</dbReference>
<keyword evidence="5 7" id="KW-1015">Disulfide bond</keyword>
<dbReference type="InterPro" id="IPR006586">
    <property type="entry name" value="ADAM_Cys-rich"/>
</dbReference>
<dbReference type="Pfam" id="PF01562">
    <property type="entry name" value="Pep_M12B_propep"/>
    <property type="match status" value="1"/>
</dbReference>
<keyword evidence="8" id="KW-0862">Zinc</keyword>
<feature type="compositionally biased region" description="Low complexity" evidence="9">
    <location>
        <begin position="56"/>
        <end position="67"/>
    </location>
</feature>
<evidence type="ECO:0000256" key="9">
    <source>
        <dbReference type="SAM" id="MobiDB-lite"/>
    </source>
</evidence>
<keyword evidence="7" id="KW-0245">EGF-like domain</keyword>
<protein>
    <submittedName>
        <fullName evidence="16">Disintegrin and metalloproteinase domain-containing protein unc-71-like isoform X1</fullName>
    </submittedName>
</protein>
<feature type="binding site" evidence="8">
    <location>
        <position position="459"/>
    </location>
    <ligand>
        <name>Zn(2+)</name>
        <dbReference type="ChEBI" id="CHEBI:29105"/>
        <note>catalytic</note>
    </ligand>
</feature>
<dbReference type="InterPro" id="IPR000742">
    <property type="entry name" value="EGF"/>
</dbReference>
<dbReference type="GO" id="GO:0004222">
    <property type="term" value="F:metalloendopeptidase activity"/>
    <property type="evidence" value="ECO:0007669"/>
    <property type="project" value="InterPro"/>
</dbReference>
<feature type="region of interest" description="Disordered" evidence="9">
    <location>
        <begin position="35"/>
        <end position="127"/>
    </location>
</feature>
<feature type="binding site" evidence="8">
    <location>
        <position position="469"/>
    </location>
    <ligand>
        <name>Zn(2+)</name>
        <dbReference type="ChEBI" id="CHEBI:29105"/>
        <note>catalytic</note>
    </ligand>
</feature>
<feature type="domain" description="Peptidase M12B" evidence="14">
    <location>
        <begin position="324"/>
        <end position="525"/>
    </location>
</feature>
<feature type="signal peptide" evidence="11">
    <location>
        <begin position="1"/>
        <end position="21"/>
    </location>
</feature>
<dbReference type="GO" id="GO:0046872">
    <property type="term" value="F:metal ion binding"/>
    <property type="evidence" value="ECO:0007669"/>
    <property type="project" value="UniProtKB-KW"/>
</dbReference>
<evidence type="ECO:0000256" key="1">
    <source>
        <dbReference type="ARBA" id="ARBA00004479"/>
    </source>
</evidence>
<feature type="binding site" evidence="8">
    <location>
        <position position="463"/>
    </location>
    <ligand>
        <name>Zn(2+)</name>
        <dbReference type="ChEBI" id="CHEBI:29105"/>
        <note>catalytic</note>
    </ligand>
</feature>
<evidence type="ECO:0000256" key="4">
    <source>
        <dbReference type="ARBA" id="ARBA00023136"/>
    </source>
</evidence>
<dbReference type="InterPro" id="IPR036436">
    <property type="entry name" value="Disintegrin_dom_sf"/>
</dbReference>
<comment type="subcellular location">
    <subcellularLocation>
        <location evidence="1">Membrane</location>
        <topology evidence="1">Single-pass type I membrane protein</topology>
    </subcellularLocation>
</comment>
<feature type="compositionally biased region" description="Polar residues" evidence="9">
    <location>
        <begin position="1299"/>
        <end position="1308"/>
    </location>
</feature>
<feature type="compositionally biased region" description="Basic residues" evidence="9">
    <location>
        <begin position="1398"/>
        <end position="1414"/>
    </location>
</feature>
<accession>A0A2R2MP95</accession>
<feature type="chain" id="PRO_5015117191" evidence="11">
    <location>
        <begin position="22"/>
        <end position="1414"/>
    </location>
</feature>
<feature type="transmembrane region" description="Helical" evidence="10">
    <location>
        <begin position="863"/>
        <end position="885"/>
    </location>
</feature>
<keyword evidence="3 10" id="KW-1133">Transmembrane helix</keyword>
<dbReference type="PROSITE" id="PS50214">
    <property type="entry name" value="DISINTEGRIN_2"/>
    <property type="match status" value="1"/>
</dbReference>
<reference evidence="16" key="1">
    <citation type="submission" date="2025-08" db="UniProtKB">
        <authorList>
            <consortium name="RefSeq"/>
        </authorList>
    </citation>
    <scope>IDENTIFICATION</scope>
    <source>
        <tissue evidence="16">Gonads</tissue>
    </source>
</reference>
<keyword evidence="2 10" id="KW-0812">Transmembrane</keyword>
<feature type="compositionally biased region" description="Polar residues" evidence="9">
    <location>
        <begin position="1109"/>
        <end position="1118"/>
    </location>
</feature>
<feature type="compositionally biased region" description="Low complexity" evidence="9">
    <location>
        <begin position="1141"/>
        <end position="1159"/>
    </location>
</feature>
<dbReference type="PROSITE" id="PS50215">
    <property type="entry name" value="ADAM_MEPRO"/>
    <property type="match status" value="1"/>
</dbReference>
<feature type="compositionally biased region" description="Low complexity" evidence="9">
    <location>
        <begin position="81"/>
        <end position="98"/>
    </location>
</feature>
<dbReference type="CDD" id="cd04269">
    <property type="entry name" value="ZnMc_adamalysin_II_like"/>
    <property type="match status" value="1"/>
</dbReference>
<dbReference type="RefSeq" id="XP_023932003.1">
    <property type="nucleotide sequence ID" value="XM_024076235.1"/>
</dbReference>
<dbReference type="Pfam" id="PF08516">
    <property type="entry name" value="ADAM_CR"/>
    <property type="match status" value="1"/>
</dbReference>
<dbReference type="FunCoup" id="A0A2R2MP95">
    <property type="interactions" value="51"/>
</dbReference>
<dbReference type="PANTHER" id="PTHR11905">
    <property type="entry name" value="ADAM A DISINTEGRIN AND METALLOPROTEASE DOMAIN"/>
    <property type="match status" value="1"/>
</dbReference>
<dbReference type="FunFam" id="4.10.70.10:FF:000001">
    <property type="entry name" value="Disintegrin and metalloproteinase domain-containing protein 22"/>
    <property type="match status" value="1"/>
</dbReference>
<dbReference type="Gene3D" id="3.40.390.10">
    <property type="entry name" value="Collagenase (Catalytic Domain)"/>
    <property type="match status" value="1"/>
</dbReference>
<dbReference type="FunFam" id="3.40.390.10:FF:000002">
    <property type="entry name" value="Disintegrin and metalloproteinase domain-containing protein 22"/>
    <property type="match status" value="1"/>
</dbReference>
<evidence type="ECO:0000313" key="15">
    <source>
        <dbReference type="Proteomes" id="UP000085678"/>
    </source>
</evidence>
<evidence type="ECO:0000256" key="5">
    <source>
        <dbReference type="ARBA" id="ARBA00023157"/>
    </source>
</evidence>
<dbReference type="GO" id="GO:0006508">
    <property type="term" value="P:proteolysis"/>
    <property type="evidence" value="ECO:0007669"/>
    <property type="project" value="InterPro"/>
</dbReference>
<feature type="region of interest" description="Disordered" evidence="9">
    <location>
        <begin position="1074"/>
        <end position="1209"/>
    </location>
</feature>
<dbReference type="GeneID" id="106161793"/>
<dbReference type="SUPFAM" id="SSF55486">
    <property type="entry name" value="Metalloproteases ('zincins'), catalytic domain"/>
    <property type="match status" value="1"/>
</dbReference>
<proteinExistence type="predicted"/>
<feature type="disulfide bond" evidence="7">
    <location>
        <begin position="795"/>
        <end position="804"/>
    </location>
</feature>
<keyword evidence="15" id="KW-1185">Reference proteome</keyword>
<dbReference type="Gene3D" id="4.10.70.10">
    <property type="entry name" value="Disintegrin domain"/>
    <property type="match status" value="1"/>
</dbReference>
<evidence type="ECO:0000256" key="2">
    <source>
        <dbReference type="ARBA" id="ARBA00022692"/>
    </source>
</evidence>
<evidence type="ECO:0000259" key="14">
    <source>
        <dbReference type="PROSITE" id="PS50215"/>
    </source>
</evidence>
<dbReference type="PROSITE" id="PS50026">
    <property type="entry name" value="EGF_3"/>
    <property type="match status" value="1"/>
</dbReference>
<evidence type="ECO:0000256" key="10">
    <source>
        <dbReference type="SAM" id="Phobius"/>
    </source>
</evidence>
<dbReference type="InterPro" id="IPR002870">
    <property type="entry name" value="Peptidase_M12B_N"/>
</dbReference>
<dbReference type="PROSITE" id="PS00427">
    <property type="entry name" value="DISINTEGRIN_1"/>
    <property type="match status" value="1"/>
</dbReference>
<organism evidence="15 16">
    <name type="scientific">Lingula anatina</name>
    <name type="common">Brachiopod</name>
    <name type="synonym">Lingula unguis</name>
    <dbReference type="NCBI Taxonomy" id="7574"/>
    <lineage>
        <taxon>Eukaryota</taxon>
        <taxon>Metazoa</taxon>
        <taxon>Spiralia</taxon>
        <taxon>Lophotrochozoa</taxon>
        <taxon>Brachiopoda</taxon>
        <taxon>Linguliformea</taxon>
        <taxon>Lingulata</taxon>
        <taxon>Lingulida</taxon>
        <taxon>Linguloidea</taxon>
        <taxon>Lingulidae</taxon>
        <taxon>Lingula</taxon>
    </lineage>
</organism>
<feature type="domain" description="Disintegrin" evidence="13">
    <location>
        <begin position="531"/>
        <end position="619"/>
    </location>
</feature>
<dbReference type="KEGG" id="lak:106161793"/>
<dbReference type="PROSITE" id="PS00022">
    <property type="entry name" value="EGF_1"/>
    <property type="match status" value="1"/>
</dbReference>
<dbReference type="Pfam" id="PF01421">
    <property type="entry name" value="Reprolysin"/>
    <property type="match status" value="1"/>
</dbReference>
<feature type="domain" description="EGF-like" evidence="12">
    <location>
        <begin position="768"/>
        <end position="805"/>
    </location>
</feature>
<evidence type="ECO:0000256" key="7">
    <source>
        <dbReference type="PROSITE-ProRule" id="PRU00076"/>
    </source>
</evidence>
<evidence type="ECO:0000259" key="13">
    <source>
        <dbReference type="PROSITE" id="PS50214"/>
    </source>
</evidence>
<dbReference type="GO" id="GO:0016020">
    <property type="term" value="C:membrane"/>
    <property type="evidence" value="ECO:0007669"/>
    <property type="project" value="UniProtKB-SubCell"/>
</dbReference>
<dbReference type="PANTHER" id="PTHR11905:SF237">
    <property type="entry name" value="MIND-MELD, ISOFORM J"/>
    <property type="match status" value="1"/>
</dbReference>
<dbReference type="SUPFAM" id="SSF57552">
    <property type="entry name" value="Blood coagulation inhibitor (disintegrin)"/>
    <property type="match status" value="1"/>
</dbReference>
<feature type="compositionally biased region" description="Low complexity" evidence="9">
    <location>
        <begin position="116"/>
        <end position="127"/>
    </location>
</feature>
<sequence>MATVNTLVLLCLLVTQGGTETTENQVVFLTPTVNTTFPSSPAHTEIDGASDDSTTDSDTTVTTTSTTFSIDPPPKEVTMFSNSTTSGTTATTSDSTVTKAPPKVDTSGAEAPPKDTTTTESTTESAAPPLIVQNLPAVYEIVFPEQIRHKKRIGISTRDDKGRRFKEHYQYVVYTVSLGGHRHKLQLQLNQKLLSPKIQHKHFLEGNTQVISKTVAAEDVEHCYYHGHVKKTWSSSVAVSTCNGIRGVIHLENATYVIAPLDDASKEEPRAHVVFQTLGPVETSCGNDIAQWQSYTQLHRREFLHRMKTVKAKRVQRNIRSETKYIELGMVLDHSMSRQTNLSQEQSLQYALEIGNIMDLYYKPMNIRVALTYIEVWNQGNQISVSSNVRQTLQEFMVYREQHMKSAQIDVAQLITMEKFEHGMAGMAVPDSVCTARAVGVNHNPDFEQQHQVASTVAHMIGHNLGLSHDDNSRQCSCGLTSGCIMGQNIVDSRGHHPSDFSQCSEEDLDTALQTGLGWCLFESPKEPAFPQYCGNSFVERGEECDCGPPELCANTDPCCDATTCLLKPWARCKSGPCCHNCTVRTSVFKCREASNECDVPEFCDGIHGECPSNAYVQDGQPCSAGNGYCFHGRCPSKDQQCQNLWGEGSSSSAYKCYEVYNPTGGMNGHCGRDASTGEFWECDQQNVQCGLLHCQGGQNWPLKGDTNLIEISRTIYGTSGQEYECKTANGAPSADVTDMGLVEEGTKCAHNRLCVNRVCVHIDTIIRKKPCPKGLDNRTCSGHGVCTTKQTCHCDTGWSGTNCSAPLRDPDKPTTPPIRDGDEVIVHFPPDEINTAELFTTTVNGSAVLAPQVADSGDTVRLVIILVAVTGCVVVVLVLAMLCYRRKSPASVTTKWFGKKKTLSSKHSESSAEEGIVRIIKFGNMPSYRQDKLDERKKRRKKSPLGIGSGSESETPHISADDQTDIKIVHNNLSKTPERGILKNGPRSSESLQNIGHRDDSGRGSRESRKPELSPSDNEVYIMSDDSRGSGKRLTYSHSKDNFDVTKLRGSPVPPHTLFVDSNGDPISIDMLEEETPSMSSKENLAQTLMSQIPKSGSKNSYREVKSDPNSPYSPQDRQPRLGEENLYDNQMSPVKSGSEEGLSSKLSSSPKRSPQRQVKSKSRSRENLPDRQQVDQSPCREEQDGGSGESGDSLGKQQRFGSTSRSRIIKLRNLEDLIKQIDQQESNNLSPANSEDFRCSEPEADRHFRKGQFSLQETEPVVGNGGTDLDGFDVKKQRDSIDSVSSPASPQYYHIDSSPNGSPNRLSQKRRSFGSGGAFREISPQQVFRPLSSEDSQLPHSVSPDNHFRPVSPPKTPVRRVSPEYGYPAHKQNQFRPIAPARISYETSDQAPVSPSKRRHSTGRMKSRQKYV</sequence>
<dbReference type="InParanoid" id="A0A2R2MP95"/>
<dbReference type="SMART" id="SM00050">
    <property type="entry name" value="DISIN"/>
    <property type="match status" value="1"/>
</dbReference>
<dbReference type="Proteomes" id="UP000085678">
    <property type="component" value="Unplaced"/>
</dbReference>
<evidence type="ECO:0000256" key="11">
    <source>
        <dbReference type="SAM" id="SignalP"/>
    </source>
</evidence>
<feature type="compositionally biased region" description="Basic and acidic residues" evidence="9">
    <location>
        <begin position="1165"/>
        <end position="1185"/>
    </location>
</feature>
<keyword evidence="11" id="KW-0732">Signal</keyword>
<dbReference type="InterPro" id="IPR034027">
    <property type="entry name" value="Reprolysin_adamalysin"/>
</dbReference>
<feature type="region of interest" description="Disordered" evidence="9">
    <location>
        <begin position="1047"/>
        <end position="1066"/>
    </location>
</feature>
<evidence type="ECO:0000256" key="8">
    <source>
        <dbReference type="PROSITE-ProRule" id="PRU00276"/>
    </source>
</evidence>
<gene>
    <name evidence="16" type="primary">LOC106161793</name>
</gene>
<dbReference type="Pfam" id="PF00200">
    <property type="entry name" value="Disintegrin"/>
    <property type="match status" value="1"/>
</dbReference>
<keyword evidence="8" id="KW-0479">Metal-binding</keyword>
<evidence type="ECO:0000259" key="12">
    <source>
        <dbReference type="PROSITE" id="PS50026"/>
    </source>
</evidence>
<dbReference type="Gene3D" id="2.60.120.260">
    <property type="entry name" value="Galactose-binding domain-like"/>
    <property type="match status" value="1"/>
</dbReference>
<feature type="compositionally biased region" description="Polar residues" evidence="9">
    <location>
        <begin position="1078"/>
        <end position="1101"/>
    </location>
</feature>
<feature type="disulfide bond" evidence="6">
    <location>
        <begin position="591"/>
        <end position="611"/>
    </location>
</feature>
<dbReference type="OrthoDB" id="5951731at2759"/>
<feature type="compositionally biased region" description="Basic and acidic residues" evidence="9">
    <location>
        <begin position="1274"/>
        <end position="1283"/>
    </location>
</feature>
<evidence type="ECO:0000313" key="16">
    <source>
        <dbReference type="RefSeq" id="XP_023932003.1"/>
    </source>
</evidence>
<dbReference type="PROSITE" id="PS01186">
    <property type="entry name" value="EGF_2"/>
    <property type="match status" value="1"/>
</dbReference>
<feature type="compositionally biased region" description="Basic and acidic residues" evidence="9">
    <location>
        <begin position="997"/>
        <end position="1013"/>
    </location>
</feature>
<evidence type="ECO:0000256" key="3">
    <source>
        <dbReference type="ARBA" id="ARBA00022989"/>
    </source>
</evidence>
<name>A0A2R2MP95_LINAN</name>
<comment type="caution">
    <text evidence="7">Lacks conserved residue(s) required for the propagation of feature annotation.</text>
</comment>
<dbReference type="InterPro" id="IPR018358">
    <property type="entry name" value="Disintegrin_CS"/>
</dbReference>
<feature type="compositionally biased region" description="Polar residues" evidence="9">
    <location>
        <begin position="1335"/>
        <end position="1346"/>
    </location>
</feature>
<feature type="region of interest" description="Disordered" evidence="9">
    <location>
        <begin position="931"/>
        <end position="1039"/>
    </location>
</feature>
<dbReference type="InterPro" id="IPR001762">
    <property type="entry name" value="Disintegrin_dom"/>
</dbReference>
<dbReference type="InterPro" id="IPR024079">
    <property type="entry name" value="MetalloPept_cat_dom_sf"/>
</dbReference>